<evidence type="ECO:0000313" key="4">
    <source>
        <dbReference type="Proteomes" id="UP000034050"/>
    </source>
</evidence>
<organism evidence="3 4">
    <name type="scientific">Candidatus Gottesmanbacteria bacterium GW2011_GWB1_43_11</name>
    <dbReference type="NCBI Taxonomy" id="1618446"/>
    <lineage>
        <taxon>Bacteria</taxon>
        <taxon>Candidatus Gottesmaniibacteriota</taxon>
    </lineage>
</organism>
<keyword evidence="2" id="KW-0472">Membrane</keyword>
<evidence type="ECO:0008006" key="5">
    <source>
        <dbReference type="Google" id="ProtNLM"/>
    </source>
</evidence>
<name>A0A0G1EWY5_9BACT</name>
<dbReference type="AlphaFoldDB" id="A0A0G1EWY5"/>
<evidence type="ECO:0000256" key="2">
    <source>
        <dbReference type="SAM" id="Phobius"/>
    </source>
</evidence>
<dbReference type="PATRIC" id="fig|1618446.3.peg.357"/>
<gene>
    <name evidence="3" type="ORF">UV61_C0002G0232</name>
</gene>
<dbReference type="Pfam" id="PF13196">
    <property type="entry name" value="DUF4012"/>
    <property type="match status" value="1"/>
</dbReference>
<keyword evidence="2" id="KW-1133">Transmembrane helix</keyword>
<feature type="region of interest" description="Disordered" evidence="1">
    <location>
        <begin position="1"/>
        <end position="43"/>
    </location>
</feature>
<sequence length="681" mass="75911">MKNLLKTDSTSELEGKTAVAPKISQPPDTKTDGTSGFAKIDPLPSIPKKTKPRSLKWLWVSLGVILVLGLVVTFTAILPAKATYARATELLTAGKDLAQSAKNQNLEEMKTKLPEVRAKLTATQKTLDQIYLLRYLPWVNRYHQDAKHALNAAGYGLDAFEISITTLEPYADLLGLKGKGTFTGGSADERIQLAVKTMDKMTPKIAEIGDKIEKLNTEVAAIDPNRYPEYVGKKQVRAKLISGKNLLSETTTLFLNARPLLEVLPSLLGEPTAKKYLFIFQNDKELRPTGGFITAYAIFRVEHGKFLVESSNDIYELDDQIKVKKEAPEDILTYHKGVFYFNIRDSNLSPDFAISMKQFIDLYPGKFDFDGIFSLDTHVLVESMKILGSFNIAGREFSAETDKRCDCPKVIYELEDYSTRPVAYVRETRKDIIGSLMYEVMKKALGVSPSQYWGRLFQMSLNEISEKHILAYMLDEKTQKGVESLNMGGRIADGVSILGYKDGQDWDYLHINDTNFAGAKSNLFVQQEVKIDYTVESDETITKTLTLSYKNPAPPSDCNLESGGLCLNGILRNWVRIYVPKSATLVEDKGSQSPKTGEAEALRVVEDLGKTVFNGFLTVRPLGSAELSLKYKLPFKKGKDKLHVLLQKQPGTEGHSYTISVNGKTKEQFNLSADKVVLLSL</sequence>
<reference evidence="3 4" key="1">
    <citation type="journal article" date="2015" name="Nature">
        <title>rRNA introns, odd ribosomes, and small enigmatic genomes across a large radiation of phyla.</title>
        <authorList>
            <person name="Brown C.T."/>
            <person name="Hug L.A."/>
            <person name="Thomas B.C."/>
            <person name="Sharon I."/>
            <person name="Castelle C.J."/>
            <person name="Singh A."/>
            <person name="Wilkins M.J."/>
            <person name="Williams K.H."/>
            <person name="Banfield J.F."/>
        </authorList>
    </citation>
    <scope>NUCLEOTIDE SEQUENCE [LARGE SCALE GENOMIC DNA]</scope>
</reference>
<feature type="compositionally biased region" description="Polar residues" evidence="1">
    <location>
        <begin position="1"/>
        <end position="12"/>
    </location>
</feature>
<keyword evidence="2" id="KW-0812">Transmembrane</keyword>
<dbReference type="Proteomes" id="UP000034050">
    <property type="component" value="Unassembled WGS sequence"/>
</dbReference>
<feature type="transmembrane region" description="Helical" evidence="2">
    <location>
        <begin position="57"/>
        <end position="78"/>
    </location>
</feature>
<evidence type="ECO:0000313" key="3">
    <source>
        <dbReference type="EMBL" id="KKS87511.1"/>
    </source>
</evidence>
<comment type="caution">
    <text evidence="3">The sequence shown here is derived from an EMBL/GenBank/DDBJ whole genome shotgun (WGS) entry which is preliminary data.</text>
</comment>
<dbReference type="STRING" id="1618446.UV61_C0002G0232"/>
<accession>A0A0G1EWY5</accession>
<evidence type="ECO:0000256" key="1">
    <source>
        <dbReference type="SAM" id="MobiDB-lite"/>
    </source>
</evidence>
<proteinExistence type="predicted"/>
<dbReference type="InterPro" id="IPR025101">
    <property type="entry name" value="DUF4012"/>
</dbReference>
<protein>
    <recommendedName>
        <fullName evidence="5">DUF4012 domain-containing protein</fullName>
    </recommendedName>
</protein>
<dbReference type="EMBL" id="LCFD01000002">
    <property type="protein sequence ID" value="KKS87511.1"/>
    <property type="molecule type" value="Genomic_DNA"/>
</dbReference>